<dbReference type="CDD" id="cd19958">
    <property type="entry name" value="pyocin_knob"/>
    <property type="match status" value="1"/>
</dbReference>
<comment type="caution">
    <text evidence="1">The sequence shown here is derived from an EMBL/GenBank/DDBJ whole genome shotgun (WGS) entry which is preliminary data.</text>
</comment>
<dbReference type="Proteomes" id="UP001203880">
    <property type="component" value="Unassembled WGS sequence"/>
</dbReference>
<name>A0ABT0Q5V2_9RHOB</name>
<evidence type="ECO:0000313" key="1">
    <source>
        <dbReference type="EMBL" id="MCL6285251.1"/>
    </source>
</evidence>
<dbReference type="RefSeq" id="WP_249711929.1">
    <property type="nucleotide sequence ID" value="NZ_JAMFMB010000025.1"/>
</dbReference>
<gene>
    <name evidence="1" type="ORF">M3P21_17115</name>
</gene>
<sequence>MRIWNGSGWIEPPAGTQNLDGVGIGAVSDSTNRLSLRSPASLFSHDGAGHQLKVNKAGMSETASVLFQSDWTGHAEMGLAGDSAFSIKVSDDGATWRTALRFDPATGLPQGTAVQSGATDGTGGRLMTTGAFGLGGTAIPLTAADDLNALEATGFYYNPASGNVTGNNYPITSAGALLNLRRSATNRVQMFTSHAGTSGAEGLRSFTRSFGTNGWSPWVETFHQGTLLGPVSQSGGLPTGRVIERGGNANGDYVRFADGTQICTNTITVGSIIANGAGTHTAPYFSDLKNWIYPASFAAAPAYSVAPFISGTLLTDRILIATAGNNTTTRLHGIRCIRVGGSANDISPNVVMTAIGRWF</sequence>
<protein>
    <submittedName>
        <fullName evidence="1">Pyocin knob domain-containing protein</fullName>
    </submittedName>
</protein>
<dbReference type="EMBL" id="JAMFMB010000025">
    <property type="protein sequence ID" value="MCL6285251.1"/>
    <property type="molecule type" value="Genomic_DNA"/>
</dbReference>
<proteinExistence type="predicted"/>
<keyword evidence="2" id="KW-1185">Reference proteome</keyword>
<evidence type="ECO:0000313" key="2">
    <source>
        <dbReference type="Proteomes" id="UP001203880"/>
    </source>
</evidence>
<accession>A0ABT0Q5V2</accession>
<organism evidence="1 2">
    <name type="scientific">Ruegeria spongiae</name>
    <dbReference type="NCBI Taxonomy" id="2942209"/>
    <lineage>
        <taxon>Bacteria</taxon>
        <taxon>Pseudomonadati</taxon>
        <taxon>Pseudomonadota</taxon>
        <taxon>Alphaproteobacteria</taxon>
        <taxon>Rhodobacterales</taxon>
        <taxon>Roseobacteraceae</taxon>
        <taxon>Ruegeria</taxon>
    </lineage>
</organism>
<reference evidence="1" key="1">
    <citation type="submission" date="2022-05" db="EMBL/GenBank/DDBJ databases">
        <authorList>
            <person name="Park J.-S."/>
        </authorList>
    </citation>
    <scope>NUCLEOTIDE SEQUENCE</scope>
    <source>
        <strain evidence="1">2012CJ41-6</strain>
    </source>
</reference>